<dbReference type="SUPFAM" id="SSF52047">
    <property type="entry name" value="RNI-like"/>
    <property type="match status" value="1"/>
</dbReference>
<name>A0A1S8X0T6_OPIVI</name>
<feature type="non-terminal residue" evidence="8">
    <location>
        <position position="1168"/>
    </location>
</feature>
<dbReference type="GO" id="GO:0004017">
    <property type="term" value="F:AMP kinase activity"/>
    <property type="evidence" value="ECO:0007669"/>
    <property type="project" value="InterPro"/>
</dbReference>
<protein>
    <submittedName>
        <fullName evidence="8">Leucine Rich repeat-containing domain protein</fullName>
    </submittedName>
</protein>
<dbReference type="InterPro" id="IPR036047">
    <property type="entry name" value="F-box-like_dom_sf"/>
</dbReference>
<evidence type="ECO:0000256" key="4">
    <source>
        <dbReference type="ARBA" id="ARBA00022777"/>
    </source>
</evidence>
<dbReference type="PROSITE" id="PS50181">
    <property type="entry name" value="FBOX"/>
    <property type="match status" value="1"/>
</dbReference>
<dbReference type="SUPFAM" id="SSF81383">
    <property type="entry name" value="F-box domain"/>
    <property type="match status" value="1"/>
</dbReference>
<dbReference type="InterPro" id="IPR057207">
    <property type="entry name" value="FBXL15_LRR"/>
</dbReference>
<dbReference type="Gene3D" id="3.40.50.300">
    <property type="entry name" value="P-loop containing nucleotide triphosphate hydrolases"/>
    <property type="match status" value="2"/>
</dbReference>
<dbReference type="SUPFAM" id="SSF52540">
    <property type="entry name" value="P-loop containing nucleoside triphosphate hydrolases"/>
    <property type="match status" value="1"/>
</dbReference>
<proteinExistence type="inferred from homology"/>
<dbReference type="SMART" id="SM00367">
    <property type="entry name" value="LRR_CC"/>
    <property type="match status" value="7"/>
</dbReference>
<reference evidence="8 9" key="1">
    <citation type="submission" date="2015-03" db="EMBL/GenBank/DDBJ databases">
        <title>Draft genome of the nematode, Opisthorchis viverrini.</title>
        <authorList>
            <person name="Mitreva M."/>
        </authorList>
    </citation>
    <scope>NUCLEOTIDE SEQUENCE [LARGE SCALE GENOMIC DNA]</scope>
    <source>
        <strain evidence="8">Khon Kaen</strain>
    </source>
</reference>
<evidence type="ECO:0000256" key="6">
    <source>
        <dbReference type="SAM" id="MobiDB-lite"/>
    </source>
</evidence>
<evidence type="ECO:0000313" key="8">
    <source>
        <dbReference type="EMBL" id="OON20305.1"/>
    </source>
</evidence>
<feature type="region of interest" description="Disordered" evidence="6">
    <location>
        <begin position="927"/>
        <end position="948"/>
    </location>
</feature>
<dbReference type="SUPFAM" id="SSF57774">
    <property type="entry name" value="Microbial and mitochondrial ADK, insert 'zinc finger' domain"/>
    <property type="match status" value="1"/>
</dbReference>
<dbReference type="AlphaFoldDB" id="A0A1S8X0T6"/>
<dbReference type="Pfam" id="PF12937">
    <property type="entry name" value="F-box-like"/>
    <property type="match status" value="1"/>
</dbReference>
<evidence type="ECO:0000313" key="9">
    <source>
        <dbReference type="Proteomes" id="UP000243686"/>
    </source>
</evidence>
<evidence type="ECO:0000256" key="2">
    <source>
        <dbReference type="ARBA" id="ARBA00022679"/>
    </source>
</evidence>
<organism evidence="8 9">
    <name type="scientific">Opisthorchis viverrini</name>
    <name type="common">Southeast Asian liver fluke</name>
    <dbReference type="NCBI Taxonomy" id="6198"/>
    <lineage>
        <taxon>Eukaryota</taxon>
        <taxon>Metazoa</taxon>
        <taxon>Spiralia</taxon>
        <taxon>Lophotrochozoa</taxon>
        <taxon>Platyhelminthes</taxon>
        <taxon>Trematoda</taxon>
        <taxon>Digenea</taxon>
        <taxon>Opisthorchiida</taxon>
        <taxon>Opisthorchiata</taxon>
        <taxon>Opisthorchiidae</taxon>
        <taxon>Opisthorchis</taxon>
    </lineage>
</organism>
<dbReference type="EMBL" id="KV892721">
    <property type="protein sequence ID" value="OON20305.1"/>
    <property type="molecule type" value="Genomic_DNA"/>
</dbReference>
<dbReference type="Gene3D" id="1.20.1280.50">
    <property type="match status" value="1"/>
</dbReference>
<keyword evidence="4" id="KW-0418">Kinase</keyword>
<dbReference type="PANTHER" id="PTHR23359">
    <property type="entry name" value="NUCLEOTIDE KINASE"/>
    <property type="match status" value="1"/>
</dbReference>
<dbReference type="CDD" id="cd01428">
    <property type="entry name" value="ADK"/>
    <property type="match status" value="1"/>
</dbReference>
<evidence type="ECO:0000256" key="1">
    <source>
        <dbReference type="ARBA" id="ARBA00007220"/>
    </source>
</evidence>
<dbReference type="InterPro" id="IPR001810">
    <property type="entry name" value="F-box_dom"/>
</dbReference>
<dbReference type="Gene3D" id="3.80.10.10">
    <property type="entry name" value="Ribonuclease Inhibitor"/>
    <property type="match status" value="3"/>
</dbReference>
<dbReference type="Pfam" id="PF00406">
    <property type="entry name" value="ADK"/>
    <property type="match status" value="1"/>
</dbReference>
<keyword evidence="5" id="KW-0833">Ubl conjugation pathway</keyword>
<evidence type="ECO:0000256" key="3">
    <source>
        <dbReference type="ARBA" id="ARBA00022741"/>
    </source>
</evidence>
<dbReference type="GO" id="GO:0005524">
    <property type="term" value="F:ATP binding"/>
    <property type="evidence" value="ECO:0007669"/>
    <property type="project" value="InterPro"/>
</dbReference>
<dbReference type="Pfam" id="PF25372">
    <property type="entry name" value="DUF7885"/>
    <property type="match status" value="1"/>
</dbReference>
<dbReference type="Proteomes" id="UP000243686">
    <property type="component" value="Unassembled WGS sequence"/>
</dbReference>
<dbReference type="InterPro" id="IPR032675">
    <property type="entry name" value="LRR_dom_sf"/>
</dbReference>
<keyword evidence="2" id="KW-0808">Transferase</keyword>
<dbReference type="InterPro" id="IPR000850">
    <property type="entry name" value="Adenylat/UMP-CMP_kin"/>
</dbReference>
<dbReference type="InterPro" id="IPR006553">
    <property type="entry name" value="Leu-rich_rpt_Cys-con_subtyp"/>
</dbReference>
<feature type="domain" description="F-box" evidence="7">
    <location>
        <begin position="661"/>
        <end position="707"/>
    </location>
</feature>
<dbReference type="PRINTS" id="PR00094">
    <property type="entry name" value="ADENYLTKNASE"/>
</dbReference>
<keyword evidence="9" id="KW-1185">Reference proteome</keyword>
<sequence length="1168" mass="132752">MLANKLNYVVLDAPAVYALCPQGSETTPKELALALKKRLKESDCESRGYMIVGFPVTENQAKALRWEGIFPDYTVEALIERHSGNRIDPETGESYHLLMKPPPNLQVENRLIPHPDFSPNELREKIEAYKRENFVLQQIYATSARMFNADQPLTDVYASVLAYVAQPPRSLALRTPRILLLGYVGSGRKTQAKLLAGKYGLVPVDCSALINQEIASASLRGKAMKSYVARNMAVPDSIVVETVKSRLTQPDCTTRGWILHGYPRSKQQAELLDAEDLTPNRVFALDISHICAAERLTGRRIDPVTGQRFHLSNRPLDDDLSGQMLQNPQDRECVIGSKLAMFAAHKEQLYEYYASNLVHIHADVDIHTVFEEIESGLKLTWATLKFLETMHPATKDPLLIKYVDDNYLYNVFEVSIVKQTHDRKSYSGVLLSALFRVPLHTLVADSALVSGLAVMVPEAPRVWIVEKLGKVYDIGNENVRWDSFIDPRMRPQHPFVAQDLFRQWFMNARIDDISPNDRYQPTSEMFVKACHTFNQNLLKKCFQALRQFVRIKAARLIQKQTMILKANKFRNLRILKNGFDAWSNWASNISKRRAVAISRIRQVHEDNCMKLCVRKWRKAARDARELKERFKLPVHGGLQDEDDVSFRPGSGILPGSKITYRDTLKKLPEYLRIKIFEYLNPFDVGHAAQVSHNWMSIAERSYSNHRLDLSSLRTRIQDKILAKILKKRRVYLRYINLSRCDLLTQAGFRFLGTCVHLQDVNLSCCKQLTDEAVMHLMWECRDIVKLDLSRTPITDSAVRYIATAPNVLEHLILANCVKLSSACRVYLKETAGFRTLIYLDLSGCIQLESDALMEIFSSLPNVRHWILNNLLQLSNETLKITNSDLLIWVFRLAKSRGFPSLLNFAVAQILGSHCPIIETISLENSGSGVNPVHQEPSENNVEKQDTTGDEVSTIVMKTHVKKRTSKQLNPSKHPVDDEGLSWVVKRGIRKLFVSGLPGCRGHCFKQLAAETHNRKPSWSKPITNAISVNRNDQPMELIRQLYMTNCSNLTDSTLRDLAMFPSLVVINLSRCMKLTDVGVKCIAQSAYAPKLRELYLAGCGNLTDRSIICLDKRLPQLAYFSVAFCARISKPALMRLDRWKGLWQLNISGTDLDNRVSRSILQSKLPTL</sequence>
<keyword evidence="3" id="KW-0547">Nucleotide-binding</keyword>
<dbReference type="InterPro" id="IPR036193">
    <property type="entry name" value="ADK_active_lid_dom_sf"/>
</dbReference>
<evidence type="ECO:0000259" key="7">
    <source>
        <dbReference type="PROSITE" id="PS50181"/>
    </source>
</evidence>
<gene>
    <name evidence="8" type="ORF">X801_03817</name>
</gene>
<dbReference type="InterPro" id="IPR027417">
    <property type="entry name" value="P-loop_NTPase"/>
</dbReference>
<accession>A0A1S8X0T6</accession>
<evidence type="ECO:0000256" key="5">
    <source>
        <dbReference type="ARBA" id="ARBA00022786"/>
    </source>
</evidence>
<comment type="similarity">
    <text evidence="1">Belongs to the adenylate kinase family.</text>
</comment>